<sequence>MTTRAGTVLLAAAAPFAARGELAATADRGAGVDRVVPVAVRLPVPEGGLGFGAFLAAGIEVFLLAE</sequence>
<dbReference type="Proteomes" id="UP000590749">
    <property type="component" value="Unassembled WGS sequence"/>
</dbReference>
<keyword evidence="2" id="KW-1185">Reference proteome</keyword>
<protein>
    <submittedName>
        <fullName evidence="1">Uncharacterized protein</fullName>
    </submittedName>
</protein>
<organism evidence="1 2">
    <name type="scientific">Actinoplanes campanulatus</name>
    <dbReference type="NCBI Taxonomy" id="113559"/>
    <lineage>
        <taxon>Bacteria</taxon>
        <taxon>Bacillati</taxon>
        <taxon>Actinomycetota</taxon>
        <taxon>Actinomycetes</taxon>
        <taxon>Micromonosporales</taxon>
        <taxon>Micromonosporaceae</taxon>
        <taxon>Actinoplanes</taxon>
    </lineage>
</organism>
<proteinExistence type="predicted"/>
<accession>A0A7W5FIY6</accession>
<dbReference type="RefSeq" id="WP_183226097.1">
    <property type="nucleotide sequence ID" value="NZ_BMPW01000012.1"/>
</dbReference>
<evidence type="ECO:0000313" key="1">
    <source>
        <dbReference type="EMBL" id="MBB3100032.1"/>
    </source>
</evidence>
<comment type="caution">
    <text evidence="1">The sequence shown here is derived from an EMBL/GenBank/DDBJ whole genome shotgun (WGS) entry which is preliminary data.</text>
</comment>
<evidence type="ECO:0000313" key="2">
    <source>
        <dbReference type="Proteomes" id="UP000590749"/>
    </source>
</evidence>
<dbReference type="EMBL" id="JACHXF010000022">
    <property type="protein sequence ID" value="MBB3100032.1"/>
    <property type="molecule type" value="Genomic_DNA"/>
</dbReference>
<gene>
    <name evidence="1" type="ORF">FHR83_007750</name>
</gene>
<dbReference type="AlphaFoldDB" id="A0A7W5FIY6"/>
<name>A0A7W5FIY6_9ACTN</name>
<reference evidence="1 2" key="1">
    <citation type="submission" date="2020-08" db="EMBL/GenBank/DDBJ databases">
        <title>Genomic Encyclopedia of Type Strains, Phase III (KMG-III): the genomes of soil and plant-associated and newly described type strains.</title>
        <authorList>
            <person name="Whitman W."/>
        </authorList>
    </citation>
    <scope>NUCLEOTIDE SEQUENCE [LARGE SCALE GENOMIC DNA]</scope>
    <source>
        <strain evidence="1 2">CECT 3287</strain>
    </source>
</reference>